<dbReference type="PROSITE" id="PS00627">
    <property type="entry name" value="GHMP_KINASES_ATP"/>
    <property type="match status" value="1"/>
</dbReference>
<evidence type="ECO:0000256" key="6">
    <source>
        <dbReference type="ARBA" id="ARBA00022741"/>
    </source>
</evidence>
<dbReference type="Pfam" id="PF08544">
    <property type="entry name" value="GHMP_kinases_C"/>
    <property type="match status" value="1"/>
</dbReference>
<dbReference type="Gene3D" id="3.30.70.890">
    <property type="entry name" value="GHMP kinase, C-terminal domain"/>
    <property type="match status" value="1"/>
</dbReference>
<keyword evidence="5 13" id="KW-0808">Transferase</keyword>
<evidence type="ECO:0000259" key="14">
    <source>
        <dbReference type="Pfam" id="PF00288"/>
    </source>
</evidence>
<keyword evidence="8" id="KW-0067">ATP-binding</keyword>
<evidence type="ECO:0000256" key="7">
    <source>
        <dbReference type="ARBA" id="ARBA00022777"/>
    </source>
</evidence>
<evidence type="ECO:0000256" key="1">
    <source>
        <dbReference type="ARBA" id="ARBA00005017"/>
    </source>
</evidence>
<gene>
    <name evidence="16" type="ORF">CANARDRAFT_5727</name>
</gene>
<comment type="catalytic activity">
    <reaction evidence="12">
        <text>(R)-5-phosphomevalonate + ATP = (R)-5-diphosphomevalonate + ADP</text>
        <dbReference type="Rhea" id="RHEA:16341"/>
        <dbReference type="ChEBI" id="CHEBI:30616"/>
        <dbReference type="ChEBI" id="CHEBI:57557"/>
        <dbReference type="ChEBI" id="CHEBI:58146"/>
        <dbReference type="ChEBI" id="CHEBI:456216"/>
        <dbReference type="EC" id="2.7.4.2"/>
    </reaction>
    <physiologicalReaction direction="left-to-right" evidence="12">
        <dbReference type="Rhea" id="RHEA:16342"/>
    </physiologicalReaction>
</comment>
<dbReference type="EMBL" id="KV453848">
    <property type="protein sequence ID" value="ODV87173.1"/>
    <property type="molecule type" value="Genomic_DNA"/>
</dbReference>
<dbReference type="GO" id="GO:0005777">
    <property type="term" value="C:peroxisome"/>
    <property type="evidence" value="ECO:0007669"/>
    <property type="project" value="TreeGrafter"/>
</dbReference>
<accession>A0A1E4T5Z7</accession>
<comment type="pathway">
    <text evidence="1 13">Isoprenoid biosynthesis; isopentenyl diphosphate biosynthesis via mevalonate pathway; isopentenyl diphosphate from (R)-mevalonate: step 2/3.</text>
</comment>
<feature type="domain" description="GHMP kinase N-terminal" evidence="14">
    <location>
        <begin position="150"/>
        <end position="215"/>
    </location>
</feature>
<sequence length="454" mass="49930">MTSRTFSAPGKALLAGGYLVLDPQYRSLVIALSSRMYAHASVRNSNDGALTITVSSPQFKDGQWSYKINYSDDTDTAAVNMVEVNGRSNPFIESTINTILTYLKYPVQQYDIQITMFSDKEYHSQANTTSKKVNDNKNTFLFHTEPITQVPKTGLGSSAALVTSLTTALLSCYEKSLNINDPATLSRIHNLSQVAHCLAQGKVGSGFDVASATFGSIVYRRFDPELINNLIEKQNSPETLIKLINETDWKITNDKCGLPKGIKLLMGDIKGGSETPKLVNKVLNWRKLNPVDSLKLWTDLNSANMKLIDALNSLQTVNETDQVYYNQLIQSLSSKSAVELVANHEIDTSPLALIASSIFNIRLLLKKMTTETGAEIEPDDQTSLLDACSKIPGVLGGVVPGAGGYDAVCLLVSESQVDTILNEMSKNEIFQTVEWLDLREVNEGIVEEEKFIPE</sequence>
<dbReference type="InterPro" id="IPR006204">
    <property type="entry name" value="GHMP_kinase_N_dom"/>
</dbReference>
<feature type="domain" description="GHMP kinase C-terminal" evidence="15">
    <location>
        <begin position="362"/>
        <end position="427"/>
    </location>
</feature>
<organism evidence="16 17">
    <name type="scientific">[Candida] arabinofermentans NRRL YB-2248</name>
    <dbReference type="NCBI Taxonomy" id="983967"/>
    <lineage>
        <taxon>Eukaryota</taxon>
        <taxon>Fungi</taxon>
        <taxon>Dikarya</taxon>
        <taxon>Ascomycota</taxon>
        <taxon>Saccharomycotina</taxon>
        <taxon>Pichiomycetes</taxon>
        <taxon>Pichiales</taxon>
        <taxon>Pichiaceae</taxon>
        <taxon>Ogataea</taxon>
        <taxon>Ogataea/Candida clade</taxon>
    </lineage>
</organism>
<keyword evidence="10 13" id="KW-0443">Lipid metabolism</keyword>
<comment type="similarity">
    <text evidence="2 13">Belongs to the GHMP kinase family. Mevalonate kinase subfamily.</text>
</comment>
<dbReference type="EC" id="2.7.4.2" evidence="3 13"/>
<dbReference type="InterPro" id="IPR014721">
    <property type="entry name" value="Ribsml_uS5_D2-typ_fold_subgr"/>
</dbReference>
<evidence type="ECO:0000256" key="13">
    <source>
        <dbReference type="PIRNR" id="PIRNR017288"/>
    </source>
</evidence>
<dbReference type="SUPFAM" id="SSF55060">
    <property type="entry name" value="GHMP Kinase, C-terminal domain"/>
    <property type="match status" value="1"/>
</dbReference>
<dbReference type="InterPro" id="IPR006203">
    <property type="entry name" value="GHMP_knse_ATP-bd_CS"/>
</dbReference>
<keyword evidence="7 13" id="KW-0418">Kinase</keyword>
<dbReference type="InterPro" id="IPR016005">
    <property type="entry name" value="Erg8"/>
</dbReference>
<reference evidence="17" key="1">
    <citation type="submission" date="2016-04" db="EMBL/GenBank/DDBJ databases">
        <title>Comparative genomics of biotechnologically important yeasts.</title>
        <authorList>
            <consortium name="DOE Joint Genome Institute"/>
            <person name="Riley R."/>
            <person name="Haridas S."/>
            <person name="Wolfe K.H."/>
            <person name="Lopes M.R."/>
            <person name="Hittinger C.T."/>
            <person name="Goker M."/>
            <person name="Salamov A."/>
            <person name="Wisecaver J."/>
            <person name="Long T.M."/>
            <person name="Aerts A.L."/>
            <person name="Barry K."/>
            <person name="Choi C."/>
            <person name="Clum A."/>
            <person name="Coughlan A.Y."/>
            <person name="Deshpande S."/>
            <person name="Douglass A.P."/>
            <person name="Hanson S.J."/>
            <person name="Klenk H.-P."/>
            <person name="Labutti K."/>
            <person name="Lapidus A."/>
            <person name="Lindquist E."/>
            <person name="Lipzen A."/>
            <person name="Meier-Kolthoff J.P."/>
            <person name="Ohm R.A."/>
            <person name="Otillar R.P."/>
            <person name="Pangilinan J."/>
            <person name="Peng Y."/>
            <person name="Rokas A."/>
            <person name="Rosa C.A."/>
            <person name="Scheuner C."/>
            <person name="Sibirny A.A."/>
            <person name="Slot J.C."/>
            <person name="Stielow J.B."/>
            <person name="Sun H."/>
            <person name="Kurtzman C.P."/>
            <person name="Blackwell M."/>
            <person name="Grigoriev I.V."/>
            <person name="Jeffries T.W."/>
        </authorList>
    </citation>
    <scope>NUCLEOTIDE SEQUENCE [LARGE SCALE GENOMIC DNA]</scope>
    <source>
        <strain evidence="17">NRRL YB-2248</strain>
    </source>
</reference>
<dbReference type="STRING" id="983967.A0A1E4T5Z7"/>
<evidence type="ECO:0000256" key="5">
    <source>
        <dbReference type="ARBA" id="ARBA00022679"/>
    </source>
</evidence>
<dbReference type="InterPro" id="IPR036554">
    <property type="entry name" value="GHMP_kinase_C_sf"/>
</dbReference>
<evidence type="ECO:0000256" key="2">
    <source>
        <dbReference type="ARBA" id="ARBA00006495"/>
    </source>
</evidence>
<keyword evidence="9 13" id="KW-0752">Steroid biosynthesis</keyword>
<keyword evidence="6" id="KW-0547">Nucleotide-binding</keyword>
<name>A0A1E4T5Z7_9ASCO</name>
<dbReference type="InterPro" id="IPR035102">
    <property type="entry name" value="Phosphomevalonate_kinase"/>
</dbReference>
<protein>
    <recommendedName>
        <fullName evidence="3 13">Phosphomevalonate kinase</fullName>
        <ecNumber evidence="3 13">2.7.4.2</ecNumber>
    </recommendedName>
</protein>
<dbReference type="NCBIfam" id="TIGR01219">
    <property type="entry name" value="Pmev_kin_ERG8"/>
    <property type="match status" value="1"/>
</dbReference>
<dbReference type="AlphaFoldDB" id="A0A1E4T5Z7"/>
<evidence type="ECO:0000313" key="17">
    <source>
        <dbReference type="Proteomes" id="UP000094801"/>
    </source>
</evidence>
<dbReference type="GO" id="GO:0010142">
    <property type="term" value="P:farnesyl diphosphate biosynthetic process, mevalonate pathway"/>
    <property type="evidence" value="ECO:0007669"/>
    <property type="project" value="TreeGrafter"/>
</dbReference>
<dbReference type="InterPro" id="IPR013750">
    <property type="entry name" value="GHMP_kinase_C_dom"/>
</dbReference>
<keyword evidence="4 13" id="KW-0444">Lipid biosynthesis</keyword>
<dbReference type="Pfam" id="PF00288">
    <property type="entry name" value="GHMP_kinases_N"/>
    <property type="match status" value="1"/>
</dbReference>
<dbReference type="InterPro" id="IPR020568">
    <property type="entry name" value="Ribosomal_Su5_D2-typ_SF"/>
</dbReference>
<evidence type="ECO:0000256" key="8">
    <source>
        <dbReference type="ARBA" id="ARBA00022840"/>
    </source>
</evidence>
<dbReference type="Proteomes" id="UP000094801">
    <property type="component" value="Unassembled WGS sequence"/>
</dbReference>
<dbReference type="SUPFAM" id="SSF54211">
    <property type="entry name" value="Ribosomal protein S5 domain 2-like"/>
    <property type="match status" value="1"/>
</dbReference>
<evidence type="ECO:0000256" key="11">
    <source>
        <dbReference type="ARBA" id="ARBA00023221"/>
    </source>
</evidence>
<keyword evidence="17" id="KW-1185">Reference proteome</keyword>
<evidence type="ECO:0000313" key="16">
    <source>
        <dbReference type="EMBL" id="ODV87173.1"/>
    </source>
</evidence>
<evidence type="ECO:0000259" key="15">
    <source>
        <dbReference type="Pfam" id="PF08544"/>
    </source>
</evidence>
<dbReference type="UniPathway" id="UPA00057">
    <property type="reaction ID" value="UER00099"/>
</dbReference>
<evidence type="ECO:0000256" key="12">
    <source>
        <dbReference type="ARBA" id="ARBA00029326"/>
    </source>
</evidence>
<evidence type="ECO:0000256" key="4">
    <source>
        <dbReference type="ARBA" id="ARBA00022516"/>
    </source>
</evidence>
<dbReference type="PANTHER" id="PTHR31814">
    <property type="match status" value="1"/>
</dbReference>
<dbReference type="GO" id="GO:0005524">
    <property type="term" value="F:ATP binding"/>
    <property type="evidence" value="ECO:0007669"/>
    <property type="project" value="UniProtKB-UniRule"/>
</dbReference>
<dbReference type="Gene3D" id="3.30.230.10">
    <property type="match status" value="1"/>
</dbReference>
<evidence type="ECO:0000256" key="3">
    <source>
        <dbReference type="ARBA" id="ARBA00012958"/>
    </source>
</evidence>
<evidence type="ECO:0000256" key="9">
    <source>
        <dbReference type="ARBA" id="ARBA00022955"/>
    </source>
</evidence>
<evidence type="ECO:0000256" key="10">
    <source>
        <dbReference type="ARBA" id="ARBA00023098"/>
    </source>
</evidence>
<dbReference type="PIRSF" id="PIRSF017288">
    <property type="entry name" value="PMK_GHMP_euk"/>
    <property type="match status" value="1"/>
</dbReference>
<dbReference type="GO" id="GO:0004631">
    <property type="term" value="F:phosphomevalonate kinase activity"/>
    <property type="evidence" value="ECO:0007669"/>
    <property type="project" value="UniProtKB-UniRule"/>
</dbReference>
<keyword evidence="11 13" id="KW-0753">Steroid metabolism</keyword>
<proteinExistence type="inferred from homology"/>
<dbReference type="OrthoDB" id="10262935at2759"/>
<dbReference type="GO" id="GO:0006696">
    <property type="term" value="P:ergosterol biosynthetic process"/>
    <property type="evidence" value="ECO:0007669"/>
    <property type="project" value="TreeGrafter"/>
</dbReference>
<dbReference type="PANTHER" id="PTHR31814:SF2">
    <property type="entry name" value="PHOSPHOMEVALONATE KINASE"/>
    <property type="match status" value="1"/>
</dbReference>
<dbReference type="GO" id="GO:0019287">
    <property type="term" value="P:isopentenyl diphosphate biosynthetic process, mevalonate pathway"/>
    <property type="evidence" value="ECO:0007669"/>
    <property type="project" value="UniProtKB-UniRule"/>
</dbReference>